<dbReference type="PROSITE" id="PS51206">
    <property type="entry name" value="SF3_HELICASE_1"/>
    <property type="match status" value="1"/>
</dbReference>
<evidence type="ECO:0000256" key="6">
    <source>
        <dbReference type="SAM" id="MobiDB-lite"/>
    </source>
</evidence>
<dbReference type="InterPro" id="IPR001257">
    <property type="entry name" value="Parvovirus_NS1_helicase"/>
</dbReference>
<evidence type="ECO:0000256" key="3">
    <source>
        <dbReference type="ARBA" id="ARBA00022705"/>
    </source>
</evidence>
<keyword evidence="2" id="KW-1048">Host nucleus</keyword>
<evidence type="ECO:0000256" key="2">
    <source>
        <dbReference type="ARBA" id="ARBA00022562"/>
    </source>
</evidence>
<dbReference type="GO" id="GO:0006260">
    <property type="term" value="P:DNA replication"/>
    <property type="evidence" value="ECO:0007669"/>
    <property type="project" value="UniProtKB-KW"/>
</dbReference>
<name>A0A8A4XEG5_9VIRU</name>
<reference evidence="8" key="2">
    <citation type="journal article" date="2022" name="Gigascience">
        <title>Parvovirus dark matter in the cloaca of wild birds.</title>
        <authorList>
            <person name="Dai Z."/>
            <person name="Wang H."/>
            <person name="Wu H."/>
            <person name="Zhang Q."/>
            <person name="Ji L."/>
            <person name="Wang X."/>
            <person name="Shen Q."/>
            <person name="Yang S."/>
            <person name="Ma X."/>
            <person name="Shan T."/>
            <person name="Zhang W."/>
        </authorList>
    </citation>
    <scope>NUCLEOTIDE SEQUENCE</scope>
    <source>
        <strain evidence="8">Swn66par011</strain>
    </source>
</reference>
<comment type="subcellular location">
    <subcellularLocation>
        <location evidence="1">Host nucleus</location>
    </subcellularLocation>
</comment>
<protein>
    <submittedName>
        <fullName evidence="8">Nonstructural protein</fullName>
    </submittedName>
</protein>
<evidence type="ECO:0000313" key="8">
    <source>
        <dbReference type="EMBL" id="QTE04106.1"/>
    </source>
</evidence>
<proteinExistence type="predicted"/>
<dbReference type="Gene3D" id="3.40.50.300">
    <property type="entry name" value="P-loop containing nucleotide triphosphate hydrolases"/>
    <property type="match status" value="1"/>
</dbReference>
<dbReference type="InterPro" id="IPR027417">
    <property type="entry name" value="P-loop_NTPase"/>
</dbReference>
<dbReference type="InterPro" id="IPR014015">
    <property type="entry name" value="Helicase_SF3_DNA-vir"/>
</dbReference>
<evidence type="ECO:0000256" key="5">
    <source>
        <dbReference type="ARBA" id="ARBA00022840"/>
    </source>
</evidence>
<organism evidence="8">
    <name type="scientific">Cygnus columbianus Chaphamaparvovirus</name>
    <dbReference type="NCBI Taxonomy" id="2794486"/>
    <lineage>
        <taxon>Viruses</taxon>
        <taxon>Monodnaviria</taxon>
        <taxon>Shotokuvirae</taxon>
        <taxon>Cossaviricota</taxon>
        <taxon>Quintoviricetes</taxon>
        <taxon>Piccovirales</taxon>
        <taxon>Parvoviridae</taxon>
        <taxon>Hamaparvovirinae</taxon>
        <taxon>Chaphamaparvovirus</taxon>
    </lineage>
</organism>
<dbReference type="Pfam" id="PF01057">
    <property type="entry name" value="Parvo_NS1"/>
    <property type="match status" value="1"/>
</dbReference>
<feature type="compositionally biased region" description="Basic residues" evidence="6">
    <location>
        <begin position="588"/>
        <end position="597"/>
    </location>
</feature>
<feature type="region of interest" description="Disordered" evidence="6">
    <location>
        <begin position="451"/>
        <end position="608"/>
    </location>
</feature>
<dbReference type="EMBL" id="MW046624">
    <property type="protein sequence ID" value="QTE04106.1"/>
    <property type="molecule type" value="Genomic_DNA"/>
</dbReference>
<dbReference type="SUPFAM" id="SSF52540">
    <property type="entry name" value="P-loop containing nucleoside triphosphate hydrolases"/>
    <property type="match status" value="1"/>
</dbReference>
<sequence>MSRQMECSGDSFGIIYWAGSHGTARDISYNQAPSLLVYGDYVASTMPEIERSMALNDMKQWSCCILQCCDNAGEPFQGPLFPALFLNDIPTVTAWVCTGEKNKDDVFHIHCMLKSTSRADSIRRSMLTVWENLTLTEMIRKRFGADAQLELIKIQRCHRPSSMFKYIMKQPMWVLSNNRQLLQLMYDIDFWKLNEKYKQKTIETTTDINDMNAMVKDLIDVITAGSCKSLEDCLRTNPGIMAKYLHRQGLTQILQNCIAYTKATGAAWNISKYAQHKPIPDPIHAIYLHQGLTPSACDLMFWQWLNKLDSKRNCICLYGPSNTGKSSFIAGIKHIIPWGEVINSNTFAFEAIVDQIICVWEEPLISSELAEKTKQIMEGMPCSIAIKYKAPKVIPRTPMLITTNHMPWRFCQSEEEAMRNRMWIWPFQYSCKDEPLTYRTSEYSCKCRHCTASRGCSSPYGESSAGRVQRENKPLSTGEHGNTGTSTLRDVGTGSMCDPGEGTSFSECRQPSSTGSSTDPECSEHAGSGSSTSTTTSTDIRRHRDASTRNTGDGNGGSITGDVITVESPINPGRDGHASRGDGEKPSGKRPFKRRHGGTTPDTHQYDSTMSLGVQSQNIQEEEIPIPTKQPTLDRFLVPMSNALSVPTSQDWIHYLAYLLKRYGG</sequence>
<dbReference type="GO" id="GO:0005524">
    <property type="term" value="F:ATP binding"/>
    <property type="evidence" value="ECO:0007669"/>
    <property type="project" value="UniProtKB-KW"/>
</dbReference>
<feature type="compositionally biased region" description="Polar residues" evidence="6">
    <location>
        <begin position="503"/>
        <end position="520"/>
    </location>
</feature>
<keyword evidence="5" id="KW-0067">ATP-binding</keyword>
<keyword evidence="3" id="KW-0235">DNA replication</keyword>
<dbReference type="GO" id="GO:0019079">
    <property type="term" value="P:viral genome replication"/>
    <property type="evidence" value="ECO:0007669"/>
    <property type="project" value="InterPro"/>
</dbReference>
<evidence type="ECO:0000259" key="7">
    <source>
        <dbReference type="PROSITE" id="PS51206"/>
    </source>
</evidence>
<accession>A0A8A4XEG5</accession>
<feature type="domain" description="SF3 helicase" evidence="7">
    <location>
        <begin position="296"/>
        <end position="440"/>
    </location>
</feature>
<feature type="compositionally biased region" description="Low complexity" evidence="6">
    <location>
        <begin position="527"/>
        <end position="538"/>
    </location>
</feature>
<feature type="compositionally biased region" description="Basic and acidic residues" evidence="6">
    <location>
        <begin position="574"/>
        <end position="587"/>
    </location>
</feature>
<reference evidence="8" key="1">
    <citation type="submission" date="2020-09" db="EMBL/GenBank/DDBJ databases">
        <authorList>
            <person name="Dai Z."/>
            <person name="Yang S."/>
            <person name="Zhang W."/>
        </authorList>
    </citation>
    <scope>NUCLEOTIDE SEQUENCE</scope>
    <source>
        <strain evidence="8">Swn66par011</strain>
    </source>
</reference>
<keyword evidence="4" id="KW-0547">Nucleotide-binding</keyword>
<dbReference type="GO" id="GO:0042025">
    <property type="term" value="C:host cell nucleus"/>
    <property type="evidence" value="ECO:0007669"/>
    <property type="project" value="UniProtKB-SubCell"/>
</dbReference>
<feature type="compositionally biased region" description="Polar residues" evidence="6">
    <location>
        <begin position="479"/>
        <end position="488"/>
    </location>
</feature>
<evidence type="ECO:0000256" key="4">
    <source>
        <dbReference type="ARBA" id="ARBA00022741"/>
    </source>
</evidence>
<evidence type="ECO:0000256" key="1">
    <source>
        <dbReference type="ARBA" id="ARBA00004147"/>
    </source>
</evidence>